<feature type="signal peptide" evidence="1">
    <location>
        <begin position="1"/>
        <end position="20"/>
    </location>
</feature>
<reference evidence="3" key="1">
    <citation type="submission" date="2017-06" db="EMBL/GenBank/DDBJ databases">
        <authorList>
            <person name="Varghese N."/>
            <person name="Submissions S."/>
        </authorList>
    </citation>
    <scope>NUCLEOTIDE SEQUENCE [LARGE SCALE GENOMIC DNA]</scope>
    <source>
        <strain evidence="3">NKM1</strain>
    </source>
</reference>
<gene>
    <name evidence="2" type="ORF">SAMN06296052_11543</name>
</gene>
<dbReference type="PROSITE" id="PS51257">
    <property type="entry name" value="PROKAR_LIPOPROTEIN"/>
    <property type="match status" value="1"/>
</dbReference>
<organism evidence="2 3">
    <name type="scientific">Pontibacter ummariensis</name>
    <dbReference type="NCBI Taxonomy" id="1610492"/>
    <lineage>
        <taxon>Bacteria</taxon>
        <taxon>Pseudomonadati</taxon>
        <taxon>Bacteroidota</taxon>
        <taxon>Cytophagia</taxon>
        <taxon>Cytophagales</taxon>
        <taxon>Hymenobacteraceae</taxon>
        <taxon>Pontibacter</taxon>
    </lineage>
</organism>
<keyword evidence="1" id="KW-0732">Signal</keyword>
<keyword evidence="3" id="KW-1185">Reference proteome</keyword>
<accession>A0A239HZA1</accession>
<evidence type="ECO:0000313" key="2">
    <source>
        <dbReference type="EMBL" id="SNS86448.1"/>
    </source>
</evidence>
<dbReference type="Proteomes" id="UP000198432">
    <property type="component" value="Unassembled WGS sequence"/>
</dbReference>
<name>A0A239HZA1_9BACT</name>
<evidence type="ECO:0000256" key="1">
    <source>
        <dbReference type="SAM" id="SignalP"/>
    </source>
</evidence>
<evidence type="ECO:0000313" key="3">
    <source>
        <dbReference type="Proteomes" id="UP000198432"/>
    </source>
</evidence>
<protein>
    <submittedName>
        <fullName evidence="2">Uncharacterized protein</fullName>
    </submittedName>
</protein>
<feature type="chain" id="PRO_5013348717" evidence="1">
    <location>
        <begin position="21"/>
        <end position="226"/>
    </location>
</feature>
<proteinExistence type="predicted"/>
<dbReference type="AlphaFoldDB" id="A0A239HZA1"/>
<sequence length="226" mass="26013">MKACYFFGFLLVLSCTTAFGQLTSPGQRGIRVKFFPEEKNLLWVDFREGLLMPCDTAIEDDTGYASFDLLGDRWNLYSTYVDEGIINLVPEGQDLANWQEMIAIIRIDAEGKSAQKIHRMLMKQREKNCPGKTYYSNILEETDKYVLYETKSDKCGPFEAQSEIKKILEPPTILFQYTVWIVEYTKRNGDLDEASRTEIINWLHATKILTGKKLKAYFNNPSVSAQ</sequence>
<dbReference type="RefSeq" id="WP_089320251.1">
    <property type="nucleotide sequence ID" value="NZ_FZOQ01000015.1"/>
</dbReference>
<dbReference type="EMBL" id="FZOQ01000015">
    <property type="protein sequence ID" value="SNS86448.1"/>
    <property type="molecule type" value="Genomic_DNA"/>
</dbReference>